<reference evidence="2 3" key="1">
    <citation type="journal article" date="2019" name="Nat. Microbiol.">
        <title>Mediterranean grassland soil C-N compound turnover is dependent on rainfall and depth, and is mediated by genomically divergent microorganisms.</title>
        <authorList>
            <person name="Diamond S."/>
            <person name="Andeer P.F."/>
            <person name="Li Z."/>
            <person name="Crits-Christoph A."/>
            <person name="Burstein D."/>
            <person name="Anantharaman K."/>
            <person name="Lane K.R."/>
            <person name="Thomas B.C."/>
            <person name="Pan C."/>
            <person name="Northen T.R."/>
            <person name="Banfield J.F."/>
        </authorList>
    </citation>
    <scope>NUCLEOTIDE SEQUENCE [LARGE SCALE GENOMIC DNA]</scope>
    <source>
        <strain evidence="2">WS_10</strain>
    </source>
</reference>
<accession>A0A538U4Y3</accession>
<feature type="domain" description="Photosynthesis system II assembly factor Ycf48/Hcf136-like" evidence="1">
    <location>
        <begin position="429"/>
        <end position="608"/>
    </location>
</feature>
<dbReference type="Gene3D" id="2.130.10.10">
    <property type="entry name" value="YVTN repeat-like/Quinoprotein amine dehydrogenase"/>
    <property type="match status" value="4"/>
</dbReference>
<evidence type="ECO:0000313" key="3">
    <source>
        <dbReference type="Proteomes" id="UP000319836"/>
    </source>
</evidence>
<dbReference type="AlphaFoldDB" id="A0A538U4Y3"/>
<comment type="caution">
    <text evidence="2">The sequence shown here is derived from an EMBL/GenBank/DDBJ whole genome shotgun (WGS) entry which is preliminary data.</text>
</comment>
<evidence type="ECO:0000259" key="1">
    <source>
        <dbReference type="Pfam" id="PF14870"/>
    </source>
</evidence>
<name>A0A538U4Y3_UNCEI</name>
<dbReference type="CDD" id="cd15482">
    <property type="entry name" value="Sialidase_non-viral"/>
    <property type="match status" value="2"/>
</dbReference>
<dbReference type="InterPro" id="IPR028203">
    <property type="entry name" value="PSII_CF48-like_dom"/>
</dbReference>
<dbReference type="Pfam" id="PF14870">
    <property type="entry name" value="PSII_BNR"/>
    <property type="match status" value="1"/>
</dbReference>
<evidence type="ECO:0000313" key="2">
    <source>
        <dbReference type="EMBL" id="TMQ70938.1"/>
    </source>
</evidence>
<gene>
    <name evidence="2" type="ORF">E6K80_07005</name>
</gene>
<proteinExistence type="predicted"/>
<dbReference type="InterPro" id="IPR015943">
    <property type="entry name" value="WD40/YVTN_repeat-like_dom_sf"/>
</dbReference>
<sequence>MRTVRGIVVMLVLLCVPGTAGAERWMAIGPPGGSVRALAADPHDPQRLYLGTADGVLYRSSDGGRHWQRPTPGFPRRGCSLDAIAVGDRGTVFVGFWEVGGPGGGLARSDDGGRSFALLKGVDHESVRALALAPSDPQTLAVGTLSGVFLSTNGGRAWTRVTPQGDADLRNIESVAFDPRDARVVYVGTWHLAWKTSDGGATWSPIHRGMVDDSDVMTLTVDPRDSQTVYATACTGVYVSSRGGFSWTLTRGIPKPSRRTRAFAIDPRDSKRLLAGTTEGLWSSENGGRAWRRVTDPDLVVNAVLARPDGTILLGAEEAGVLRSEDGGRTWSASNDGFSEQFVQQIAWDPVGRRLLIVVRGGSRYDGVFASSDLRGPWVHLDDGLEGRHVLALATLQGTLVAGTDDGPTRVGSVELHPAVKHLLARGRGLLLAATSTGLFRSVDGGGTWSPSLLPSSEISALAQSAGESDVIVAATPRGVFRSQDRGESWTVVSSSLRGVTCHALAFLPGSERVLFAATSGGLFRSDDQGTSWTRIGGMAHADLSALAIHPDGRTLYAADFGLGGVFRSADEGATWTRVPTDGLTSERVWALAFDPAERLLASASAGGLHLLVPPTLGLDSGGDPDHAAALGR</sequence>
<dbReference type="PANTHER" id="PTHR43739">
    <property type="entry name" value="XYLOGLUCANASE (EUROFUNG)"/>
    <property type="match status" value="1"/>
</dbReference>
<protein>
    <recommendedName>
        <fullName evidence="1">Photosynthesis system II assembly factor Ycf48/Hcf136-like domain-containing protein</fullName>
    </recommendedName>
</protein>
<dbReference type="Proteomes" id="UP000319836">
    <property type="component" value="Unassembled WGS sequence"/>
</dbReference>
<organism evidence="2 3">
    <name type="scientific">Eiseniibacteriota bacterium</name>
    <dbReference type="NCBI Taxonomy" id="2212470"/>
    <lineage>
        <taxon>Bacteria</taxon>
        <taxon>Candidatus Eiseniibacteriota</taxon>
    </lineage>
</organism>
<dbReference type="PANTHER" id="PTHR43739:SF5">
    <property type="entry name" value="EXO-ALPHA-SIALIDASE"/>
    <property type="match status" value="1"/>
</dbReference>
<dbReference type="InterPro" id="IPR052025">
    <property type="entry name" value="Xyloglucanase_GH74"/>
</dbReference>
<dbReference type="SUPFAM" id="SSF110296">
    <property type="entry name" value="Oligoxyloglucan reducing end-specific cellobiohydrolase"/>
    <property type="match status" value="3"/>
</dbReference>
<dbReference type="GO" id="GO:0010411">
    <property type="term" value="P:xyloglucan metabolic process"/>
    <property type="evidence" value="ECO:0007669"/>
    <property type="project" value="TreeGrafter"/>
</dbReference>
<dbReference type="EMBL" id="VBPA01000166">
    <property type="protein sequence ID" value="TMQ70938.1"/>
    <property type="molecule type" value="Genomic_DNA"/>
</dbReference>